<feature type="domain" description="Histidine kinase" evidence="11">
    <location>
        <begin position="498"/>
        <end position="683"/>
    </location>
</feature>
<comment type="catalytic activity">
    <reaction evidence="1">
        <text>ATP + protein L-histidine = ADP + protein N-phospho-L-histidine.</text>
        <dbReference type="EC" id="2.7.13.3"/>
    </reaction>
</comment>
<evidence type="ECO:0000313" key="13">
    <source>
        <dbReference type="Proteomes" id="UP000076630"/>
    </source>
</evidence>
<dbReference type="Gene3D" id="1.25.40.10">
    <property type="entry name" value="Tetratricopeptide repeat domain"/>
    <property type="match status" value="2"/>
</dbReference>
<dbReference type="GO" id="GO:0005524">
    <property type="term" value="F:ATP binding"/>
    <property type="evidence" value="ECO:0007669"/>
    <property type="project" value="UniProtKB-KW"/>
</dbReference>
<evidence type="ECO:0000256" key="8">
    <source>
        <dbReference type="ARBA" id="ARBA00023012"/>
    </source>
</evidence>
<dbReference type="Pfam" id="PF02518">
    <property type="entry name" value="HATPase_c"/>
    <property type="match status" value="1"/>
</dbReference>
<keyword evidence="3" id="KW-0597">Phosphoprotein</keyword>
<evidence type="ECO:0000256" key="3">
    <source>
        <dbReference type="ARBA" id="ARBA00022553"/>
    </source>
</evidence>
<dbReference type="PANTHER" id="PTHR24421">
    <property type="entry name" value="NITRATE/NITRITE SENSOR PROTEIN NARX-RELATED"/>
    <property type="match status" value="1"/>
</dbReference>
<evidence type="ECO:0000256" key="1">
    <source>
        <dbReference type="ARBA" id="ARBA00000085"/>
    </source>
</evidence>
<feature type="coiled-coil region" evidence="9">
    <location>
        <begin position="518"/>
        <end position="545"/>
    </location>
</feature>
<keyword evidence="9" id="KW-0175">Coiled coil</keyword>
<dbReference type="GO" id="GO:0046983">
    <property type="term" value="F:protein dimerization activity"/>
    <property type="evidence" value="ECO:0007669"/>
    <property type="project" value="InterPro"/>
</dbReference>
<keyword evidence="10" id="KW-1133">Transmembrane helix</keyword>
<keyword evidence="8" id="KW-0902">Two-component regulatory system</keyword>
<dbReference type="PROSITE" id="PS50109">
    <property type="entry name" value="HIS_KIN"/>
    <property type="match status" value="1"/>
</dbReference>
<evidence type="ECO:0000256" key="4">
    <source>
        <dbReference type="ARBA" id="ARBA00022679"/>
    </source>
</evidence>
<evidence type="ECO:0000256" key="5">
    <source>
        <dbReference type="ARBA" id="ARBA00022741"/>
    </source>
</evidence>
<dbReference type="InterPro" id="IPR003594">
    <property type="entry name" value="HATPase_dom"/>
</dbReference>
<evidence type="ECO:0000259" key="11">
    <source>
        <dbReference type="PROSITE" id="PS50109"/>
    </source>
</evidence>
<dbReference type="InterPro" id="IPR005467">
    <property type="entry name" value="His_kinase_dom"/>
</dbReference>
<dbReference type="CDD" id="cd16917">
    <property type="entry name" value="HATPase_UhpB-NarQ-NarX-like"/>
    <property type="match status" value="1"/>
</dbReference>
<name>A0A165Q3B2_9FLAO</name>
<feature type="transmembrane region" description="Helical" evidence="10">
    <location>
        <begin position="12"/>
        <end position="35"/>
    </location>
</feature>
<feature type="transmembrane region" description="Helical" evidence="10">
    <location>
        <begin position="433"/>
        <end position="453"/>
    </location>
</feature>
<protein>
    <recommendedName>
        <fullName evidence="2">histidine kinase</fullName>
        <ecNumber evidence="2">2.7.13.3</ecNumber>
    </recommendedName>
</protein>
<keyword evidence="5" id="KW-0547">Nucleotide-binding</keyword>
<evidence type="ECO:0000256" key="10">
    <source>
        <dbReference type="SAM" id="Phobius"/>
    </source>
</evidence>
<dbReference type="Gene3D" id="3.30.565.10">
    <property type="entry name" value="Histidine kinase-like ATPase, C-terminal domain"/>
    <property type="match status" value="1"/>
</dbReference>
<dbReference type="EC" id="2.7.13.3" evidence="2"/>
<accession>A0A165Q3B2</accession>
<dbReference type="InterPro" id="IPR011712">
    <property type="entry name" value="Sig_transdc_His_kin_sub3_dim/P"/>
</dbReference>
<comment type="caution">
    <text evidence="12">The sequence shown here is derived from an EMBL/GenBank/DDBJ whole genome shotgun (WGS) entry which is preliminary data.</text>
</comment>
<gene>
    <name evidence="12" type="ORF">AV926_18255</name>
</gene>
<dbReference type="EMBL" id="LQNU01000108">
    <property type="protein sequence ID" value="KZE73504.1"/>
    <property type="molecule type" value="Genomic_DNA"/>
</dbReference>
<keyword evidence="7" id="KW-0067">ATP-binding</keyword>
<dbReference type="Gene3D" id="1.20.5.1930">
    <property type="match status" value="1"/>
</dbReference>
<evidence type="ECO:0000256" key="2">
    <source>
        <dbReference type="ARBA" id="ARBA00012438"/>
    </source>
</evidence>
<evidence type="ECO:0000256" key="6">
    <source>
        <dbReference type="ARBA" id="ARBA00022777"/>
    </source>
</evidence>
<dbReference type="SUPFAM" id="SSF55874">
    <property type="entry name" value="ATPase domain of HSP90 chaperone/DNA topoisomerase II/histidine kinase"/>
    <property type="match status" value="1"/>
</dbReference>
<dbReference type="InterPro" id="IPR011990">
    <property type="entry name" value="TPR-like_helical_dom_sf"/>
</dbReference>
<keyword evidence="13" id="KW-1185">Reference proteome</keyword>
<dbReference type="InterPro" id="IPR036890">
    <property type="entry name" value="HATPase_C_sf"/>
</dbReference>
<keyword evidence="6" id="KW-0418">Kinase</keyword>
<dbReference type="Proteomes" id="UP000076630">
    <property type="component" value="Unassembled WGS sequence"/>
</dbReference>
<dbReference type="InterPro" id="IPR050482">
    <property type="entry name" value="Sensor_HK_TwoCompSys"/>
</dbReference>
<sequence length="688" mass="80715">MRRFKIESLYFFYFCLKGLFMCVRLLFLVIFLSFVSCFKLEPIKPRNANYFLNYLHTDNKEIYLDSISNLIKLEPNDSLTRELYFNLASCYEELGLYRKFKTNLEQTQRLASLKKDTKHMAKTYWFLGDHNEARQILDSAYYYYLKAEKLYALEKDSILWAKMLSYKAGVLYNTGIYTEAETSTARALQILSKQKQTRLYYEVNLQMALVLKELKEYDAALQYYAKIPELLDLLEQQGYSKDLLQRSQLSYYNNLGSYYQSILDYSKAQGYFEKGLQNRDIDSFPKLKAMLLNNYAYNQMLAKKDPKTIDSLLTLSLEIRHEINHKQGITASLMRSAQFSLLKQDTLQAIYIMTGVYKNALEDQNGYELIKSLKFLAENDIKNKQAYTELYFTKQDSLQTIDRQTRNKFARIAYETSEISKQNDHLNQRNSHLISIILLVALLSFILFVVFSLQMKNKKLLYKQKDQQAIQQIQTLLLQQQRIANKTKIKERKKIAKNLHDSIINRVFTLRINLEQLPSQAKEEKEKLIEQLKQIETQTRALSHDMHKTLFCPEQDFGQILEDIVKAQKNSFQTAFNCSIDKLIYWDLYTLYQKAQLYLILQELLQNVNKHARATTCLVLFILKDNYIHLKVHDNGIGIDPKKVKKGLGFKNITHRLKALNGTLTISSEHNTTTISVKIPYLPKEKQS</sequence>
<dbReference type="GO" id="GO:0016020">
    <property type="term" value="C:membrane"/>
    <property type="evidence" value="ECO:0007669"/>
    <property type="project" value="InterPro"/>
</dbReference>
<dbReference type="PANTHER" id="PTHR24421:SF10">
    <property type="entry name" value="NITRATE_NITRITE SENSOR PROTEIN NARQ"/>
    <property type="match status" value="1"/>
</dbReference>
<evidence type="ECO:0000313" key="12">
    <source>
        <dbReference type="EMBL" id="KZE73504.1"/>
    </source>
</evidence>
<evidence type="ECO:0000256" key="7">
    <source>
        <dbReference type="ARBA" id="ARBA00022840"/>
    </source>
</evidence>
<organism evidence="12 13">
    <name type="scientific">Myroides marinus</name>
    <dbReference type="NCBI Taxonomy" id="703342"/>
    <lineage>
        <taxon>Bacteria</taxon>
        <taxon>Pseudomonadati</taxon>
        <taxon>Bacteroidota</taxon>
        <taxon>Flavobacteriia</taxon>
        <taxon>Flavobacteriales</taxon>
        <taxon>Flavobacteriaceae</taxon>
        <taxon>Myroides</taxon>
    </lineage>
</organism>
<dbReference type="SUPFAM" id="SSF48452">
    <property type="entry name" value="TPR-like"/>
    <property type="match status" value="1"/>
</dbReference>
<dbReference type="InterPro" id="IPR019734">
    <property type="entry name" value="TPR_rpt"/>
</dbReference>
<dbReference type="SMART" id="SM00387">
    <property type="entry name" value="HATPase_c"/>
    <property type="match status" value="1"/>
</dbReference>
<reference evidence="12 13" key="1">
    <citation type="submission" date="2016-01" db="EMBL/GenBank/DDBJ databases">
        <title>Whole genome sequencing of Myroides marinus L41.</title>
        <authorList>
            <person name="Hong K.W."/>
        </authorList>
    </citation>
    <scope>NUCLEOTIDE SEQUENCE [LARGE SCALE GENOMIC DNA]</scope>
    <source>
        <strain evidence="12 13">L41</strain>
    </source>
</reference>
<evidence type="ECO:0000256" key="9">
    <source>
        <dbReference type="SAM" id="Coils"/>
    </source>
</evidence>
<dbReference type="GO" id="GO:0000155">
    <property type="term" value="F:phosphorelay sensor kinase activity"/>
    <property type="evidence" value="ECO:0007669"/>
    <property type="project" value="InterPro"/>
</dbReference>
<dbReference type="Pfam" id="PF07730">
    <property type="entry name" value="HisKA_3"/>
    <property type="match status" value="1"/>
</dbReference>
<keyword evidence="4" id="KW-0808">Transferase</keyword>
<keyword evidence="10" id="KW-0472">Membrane</keyword>
<proteinExistence type="predicted"/>
<keyword evidence="10" id="KW-0812">Transmembrane</keyword>
<dbReference type="AlphaFoldDB" id="A0A165Q3B2"/>
<dbReference type="Pfam" id="PF13181">
    <property type="entry name" value="TPR_8"/>
    <property type="match status" value="1"/>
</dbReference>